<dbReference type="PROSITE" id="PS00678">
    <property type="entry name" value="WD_REPEATS_1"/>
    <property type="match status" value="4"/>
</dbReference>
<name>A0AAV7KBM0_9METZ</name>
<dbReference type="InterPro" id="IPR001680">
    <property type="entry name" value="WD40_rpt"/>
</dbReference>
<feature type="repeat" description="WD" evidence="3">
    <location>
        <begin position="38"/>
        <end position="79"/>
    </location>
</feature>
<feature type="repeat" description="WD" evidence="3">
    <location>
        <begin position="302"/>
        <end position="343"/>
    </location>
</feature>
<feature type="repeat" description="WD" evidence="3">
    <location>
        <begin position="249"/>
        <end position="290"/>
    </location>
</feature>
<dbReference type="PANTHER" id="PTHR19879:SF9">
    <property type="entry name" value="TRANSCRIPTION INITIATION FACTOR TFIID SUBUNIT 5"/>
    <property type="match status" value="1"/>
</dbReference>
<dbReference type="PANTHER" id="PTHR19879">
    <property type="entry name" value="TRANSCRIPTION INITIATION FACTOR TFIID"/>
    <property type="match status" value="1"/>
</dbReference>
<dbReference type="InterPro" id="IPR019775">
    <property type="entry name" value="WD40_repeat_CS"/>
</dbReference>
<dbReference type="InterPro" id="IPR015943">
    <property type="entry name" value="WD40/YVTN_repeat-like_dom_sf"/>
</dbReference>
<dbReference type="EMBL" id="JAKMXF010000111">
    <property type="protein sequence ID" value="KAI6657484.1"/>
    <property type="molecule type" value="Genomic_DNA"/>
</dbReference>
<dbReference type="InterPro" id="IPR020472">
    <property type="entry name" value="WD40_PAC1"/>
</dbReference>
<dbReference type="SMART" id="SM00320">
    <property type="entry name" value="WD40"/>
    <property type="match status" value="8"/>
</dbReference>
<evidence type="ECO:0000256" key="3">
    <source>
        <dbReference type="PROSITE-ProRule" id="PRU00221"/>
    </source>
</evidence>
<dbReference type="PROSITE" id="PS50082">
    <property type="entry name" value="WD_REPEATS_2"/>
    <property type="match status" value="8"/>
</dbReference>
<accession>A0AAV7KBM0</accession>
<dbReference type="Pfam" id="PF00400">
    <property type="entry name" value="WD40"/>
    <property type="match status" value="8"/>
</dbReference>
<dbReference type="CDD" id="cd00200">
    <property type="entry name" value="WD40"/>
    <property type="match status" value="1"/>
</dbReference>
<dbReference type="InterPro" id="IPR011047">
    <property type="entry name" value="Quinoprotein_ADH-like_sf"/>
</dbReference>
<sequence>MSLNPFKSDFMSRPQVKPSHCKKYLDMGSEDYRIPTFILSHSEGVKNVKFSPDASLLLSCSTDGKVYLWNARVGQLNYCLLTHLGAVRSCAFSPKDGRFVASCGDDRCIKLWDVKNYSKVTTLKGHTQVVWDINFSPGGTFIVSSSSDKSAKVWDTRDSKFVMSLDAHTEPVIYSKFSPDGRYICTCSWDKTLRIWDLQTRKTLHVLKGHDDWISHCSFSPKGNVLASSSHDCTVRLWNCKDGTEIALLQDHTSDVNMCLFSPNGQLLASASSDKTVRIFEIQGTRTAKSTLDDKHTQSHELRGHQESVSAISFSQDGNFLVSASDDGTLRVYDAHQMQLFEILGGHSDRVVACDISPQGHLIASASKDGNVLLWDISRAQHTSRTCSIS</sequence>
<feature type="repeat" description="WD" evidence="3">
    <location>
        <begin position="344"/>
        <end position="385"/>
    </location>
</feature>
<feature type="repeat" description="WD" evidence="3">
    <location>
        <begin position="207"/>
        <end position="248"/>
    </location>
</feature>
<keyword evidence="2" id="KW-0677">Repeat</keyword>
<dbReference type="InterPro" id="IPR036322">
    <property type="entry name" value="WD40_repeat_dom_sf"/>
</dbReference>
<feature type="repeat" description="WD" evidence="3">
    <location>
        <begin position="165"/>
        <end position="206"/>
    </location>
</feature>
<feature type="repeat" description="WD" evidence="3">
    <location>
        <begin position="123"/>
        <end position="164"/>
    </location>
</feature>
<evidence type="ECO:0000256" key="2">
    <source>
        <dbReference type="ARBA" id="ARBA00022737"/>
    </source>
</evidence>
<keyword evidence="1 3" id="KW-0853">WD repeat</keyword>
<evidence type="ECO:0000313" key="5">
    <source>
        <dbReference type="Proteomes" id="UP001165289"/>
    </source>
</evidence>
<protein>
    <submittedName>
        <fullName evidence="4">Uncharacterized protein</fullName>
    </submittedName>
</protein>
<feature type="repeat" description="WD" evidence="3">
    <location>
        <begin position="80"/>
        <end position="122"/>
    </location>
</feature>
<organism evidence="4 5">
    <name type="scientific">Oopsacas minuta</name>
    <dbReference type="NCBI Taxonomy" id="111878"/>
    <lineage>
        <taxon>Eukaryota</taxon>
        <taxon>Metazoa</taxon>
        <taxon>Porifera</taxon>
        <taxon>Hexactinellida</taxon>
        <taxon>Hexasterophora</taxon>
        <taxon>Lyssacinosida</taxon>
        <taxon>Leucopsacidae</taxon>
        <taxon>Oopsacas</taxon>
    </lineage>
</organism>
<dbReference type="SUPFAM" id="SSF50998">
    <property type="entry name" value="Quinoprotein alcohol dehydrogenase-like"/>
    <property type="match status" value="1"/>
</dbReference>
<gene>
    <name evidence="4" type="ORF">LOD99_230</name>
</gene>
<comment type="caution">
    <text evidence="4">The sequence shown here is derived from an EMBL/GenBank/DDBJ whole genome shotgun (WGS) entry which is preliminary data.</text>
</comment>
<dbReference type="AlphaFoldDB" id="A0AAV7KBM0"/>
<reference evidence="4 5" key="1">
    <citation type="journal article" date="2023" name="BMC Biol.">
        <title>The compact genome of the sponge Oopsacas minuta (Hexactinellida) is lacking key metazoan core genes.</title>
        <authorList>
            <person name="Santini S."/>
            <person name="Schenkelaars Q."/>
            <person name="Jourda C."/>
            <person name="Duchesne M."/>
            <person name="Belahbib H."/>
            <person name="Rocher C."/>
            <person name="Selva M."/>
            <person name="Riesgo A."/>
            <person name="Vervoort M."/>
            <person name="Leys S.P."/>
            <person name="Kodjabachian L."/>
            <person name="Le Bivic A."/>
            <person name="Borchiellini C."/>
            <person name="Claverie J.M."/>
            <person name="Renard E."/>
        </authorList>
    </citation>
    <scope>NUCLEOTIDE SEQUENCE [LARGE SCALE GENOMIC DNA]</scope>
    <source>
        <strain evidence="4">SPO-2</strain>
    </source>
</reference>
<dbReference type="PROSITE" id="PS50294">
    <property type="entry name" value="WD_REPEATS_REGION"/>
    <property type="match status" value="8"/>
</dbReference>
<dbReference type="Gene3D" id="2.130.10.10">
    <property type="entry name" value="YVTN repeat-like/Quinoprotein amine dehydrogenase"/>
    <property type="match status" value="3"/>
</dbReference>
<keyword evidence="5" id="KW-1185">Reference proteome</keyword>
<evidence type="ECO:0000256" key="1">
    <source>
        <dbReference type="ARBA" id="ARBA00022574"/>
    </source>
</evidence>
<evidence type="ECO:0000313" key="4">
    <source>
        <dbReference type="EMBL" id="KAI6657484.1"/>
    </source>
</evidence>
<dbReference type="SUPFAM" id="SSF50978">
    <property type="entry name" value="WD40 repeat-like"/>
    <property type="match status" value="1"/>
</dbReference>
<dbReference type="PRINTS" id="PR00320">
    <property type="entry name" value="GPROTEINBRPT"/>
</dbReference>
<proteinExistence type="predicted"/>
<dbReference type="Proteomes" id="UP001165289">
    <property type="component" value="Unassembled WGS sequence"/>
</dbReference>